<keyword evidence="7" id="KW-1185">Reference proteome</keyword>
<gene>
    <name evidence="6" type="ORF">PENVUL_c001G02122</name>
</gene>
<dbReference type="PANTHER" id="PTHR10039">
    <property type="entry name" value="AMELOGENIN"/>
    <property type="match status" value="1"/>
</dbReference>
<protein>
    <recommendedName>
        <fullName evidence="8">NWD NACHT-NTPase N-terminal domain-containing protein</fullName>
    </recommendedName>
</protein>
<keyword evidence="1" id="KW-0677">Repeat</keyword>
<evidence type="ECO:0000313" key="6">
    <source>
        <dbReference type="EMBL" id="OQE12425.1"/>
    </source>
</evidence>
<dbReference type="Proteomes" id="UP000191518">
    <property type="component" value="Unassembled WGS sequence"/>
</dbReference>
<evidence type="ECO:0000256" key="1">
    <source>
        <dbReference type="ARBA" id="ARBA00022737"/>
    </source>
</evidence>
<dbReference type="STRING" id="29845.A0A1V6SEJ9"/>
<feature type="domain" description="Nephrocystin 3-like N-terminal" evidence="5">
    <location>
        <begin position="421"/>
        <end position="597"/>
    </location>
</feature>
<evidence type="ECO:0000259" key="4">
    <source>
        <dbReference type="Pfam" id="PF23239"/>
    </source>
</evidence>
<accession>A0A1V6SEJ9</accession>
<dbReference type="InterPro" id="IPR031359">
    <property type="entry name" value="NACHT_N"/>
</dbReference>
<dbReference type="PANTHER" id="PTHR10039:SF17">
    <property type="entry name" value="FUNGAL STAND N-TERMINAL GOODBYE DOMAIN-CONTAINING PROTEIN-RELATED"/>
    <property type="match status" value="1"/>
</dbReference>
<feature type="compositionally biased region" description="Basic residues" evidence="2">
    <location>
        <begin position="19"/>
        <end position="29"/>
    </location>
</feature>
<dbReference type="Pfam" id="PF17100">
    <property type="entry name" value="NACHT_N"/>
    <property type="match status" value="1"/>
</dbReference>
<evidence type="ECO:0000259" key="5">
    <source>
        <dbReference type="Pfam" id="PF24883"/>
    </source>
</evidence>
<dbReference type="InterPro" id="IPR056884">
    <property type="entry name" value="NPHP3-like_N"/>
</dbReference>
<dbReference type="Pfam" id="PF23239">
    <property type="entry name" value="DUF7069"/>
    <property type="match status" value="1"/>
</dbReference>
<dbReference type="InterPro" id="IPR027417">
    <property type="entry name" value="P-loop_NTPase"/>
</dbReference>
<dbReference type="OrthoDB" id="163438at2759"/>
<dbReference type="Pfam" id="PF24883">
    <property type="entry name" value="NPHP3_N"/>
    <property type="match status" value="1"/>
</dbReference>
<feature type="domain" description="NWD NACHT-NTPase N-terminal" evidence="3">
    <location>
        <begin position="104"/>
        <end position="342"/>
    </location>
</feature>
<feature type="domain" description="DUF7069" evidence="4">
    <location>
        <begin position="628"/>
        <end position="683"/>
    </location>
</feature>
<organism evidence="6 7">
    <name type="scientific">Penicillium vulpinum</name>
    <dbReference type="NCBI Taxonomy" id="29845"/>
    <lineage>
        <taxon>Eukaryota</taxon>
        <taxon>Fungi</taxon>
        <taxon>Dikarya</taxon>
        <taxon>Ascomycota</taxon>
        <taxon>Pezizomycotina</taxon>
        <taxon>Eurotiomycetes</taxon>
        <taxon>Eurotiomycetidae</taxon>
        <taxon>Eurotiales</taxon>
        <taxon>Aspergillaceae</taxon>
        <taxon>Penicillium</taxon>
    </lineage>
</organism>
<sequence length="991" mass="113048">MTRLLTLNTQNMKIPSYFRRNKNKQKVKNRSSADDHGSIGPKEILQKAPKIGRAEISEDNNTTKSEFVLSSATIPTESPKSEVADSEHYWRSPLQAGNETSHVLWNRAYENLKCSETTAELVDVYEKILTASLQHGTSSNSGTAVSGGQPDLALEITLTNNAPNIFACDESQRMVHMRRVTQLALTRAERNANVNLAVSEALRVITAIQGVVGTMLSAYSPASLAWSGICVILPVIASPSVQSMALKDGLHFVTEKLGWYLAISECSFKEILPASPAELLHLQNLTESKILDLIQSFLEFEMKSVCFHFGNHALVRALKAILAIDDWKARIGYLKGLESEIKDCMSQFYDASNTLRLVKMSENTSQISMILRELDLMRQLQLDGNRRLTESQRLELVSKFSTKTTCPYVERMKSVPKRVEGTCNWFRAHDRYNAWIKSAYGGLLLLSADPGCGKSVLSRFLIEDVIPERRPDDILCYFFFKDSPDQNNICAALSALIHQILSRYPEFSDLVQTEISSNGTALTSKESTLWNIFKRIIDRKTLRMNVTFVLDALDECQRSDRITLVDRIKDLIDDNSNVAQNRTEPTTRKIRFLITTRGYPDIIALFNNFSQGLIHLAGENKKEVDEIQAEISMVVDFRLNQLAMGKNLREDRKKMLRKRLIEKGGEQRTYLWVRLVFEVLEANLRDQQFVWNRLVNTVPQSAHSAYEKLLARVRQDERDRVEMLFKMMIVALRPLSVQTAALLLDVRDFVDNENEFLNSYGIESGEKIDLESTESFKAWIIGTCGIFVTIYDENLFFLHQTAKEFLLAPGDVARRDSHEFRHSITEREAHKVMAENCLLLWKYGRFAGNEESHRYCLTYTAHHFCEAQSFTGNGDCAVQDIDDRFWDIYANSWNDLEFIRNQSVSSFLRQHDRYVLDSDDTEQIKLACMATFGHYRLLDQTLQNSRVSGRILDPLDTPWMLPDTVAATHCANLLLNYLPQRPPLLFTQYDT</sequence>
<dbReference type="EMBL" id="MDYP01000001">
    <property type="protein sequence ID" value="OQE12425.1"/>
    <property type="molecule type" value="Genomic_DNA"/>
</dbReference>
<dbReference type="AlphaFoldDB" id="A0A1V6SEJ9"/>
<evidence type="ECO:0000256" key="2">
    <source>
        <dbReference type="SAM" id="MobiDB-lite"/>
    </source>
</evidence>
<evidence type="ECO:0000259" key="3">
    <source>
        <dbReference type="Pfam" id="PF17100"/>
    </source>
</evidence>
<feature type="region of interest" description="Disordered" evidence="2">
    <location>
        <begin position="19"/>
        <end position="43"/>
    </location>
</feature>
<proteinExistence type="predicted"/>
<evidence type="ECO:0008006" key="8">
    <source>
        <dbReference type="Google" id="ProtNLM"/>
    </source>
</evidence>
<comment type="caution">
    <text evidence="6">The sequence shown here is derived from an EMBL/GenBank/DDBJ whole genome shotgun (WGS) entry which is preliminary data.</text>
</comment>
<dbReference type="InterPro" id="IPR055497">
    <property type="entry name" value="DUF7069"/>
</dbReference>
<reference evidence="7" key="1">
    <citation type="journal article" date="2017" name="Nat. Microbiol.">
        <title>Global analysis of biosynthetic gene clusters reveals vast potential of secondary metabolite production in Penicillium species.</title>
        <authorList>
            <person name="Nielsen J.C."/>
            <person name="Grijseels S."/>
            <person name="Prigent S."/>
            <person name="Ji B."/>
            <person name="Dainat J."/>
            <person name="Nielsen K.F."/>
            <person name="Frisvad J.C."/>
            <person name="Workman M."/>
            <person name="Nielsen J."/>
        </authorList>
    </citation>
    <scope>NUCLEOTIDE SEQUENCE [LARGE SCALE GENOMIC DNA]</scope>
    <source>
        <strain evidence="7">IBT 29486</strain>
    </source>
</reference>
<evidence type="ECO:0000313" key="7">
    <source>
        <dbReference type="Proteomes" id="UP000191518"/>
    </source>
</evidence>
<dbReference type="SUPFAM" id="SSF52540">
    <property type="entry name" value="P-loop containing nucleoside triphosphate hydrolases"/>
    <property type="match status" value="1"/>
</dbReference>
<dbReference type="Gene3D" id="3.40.50.300">
    <property type="entry name" value="P-loop containing nucleotide triphosphate hydrolases"/>
    <property type="match status" value="1"/>
</dbReference>
<name>A0A1V6SEJ9_9EURO</name>